<feature type="chain" id="PRO_5022078617" description="lytic cellulose monooxygenase (C4-dehydrogenating)" evidence="12">
    <location>
        <begin position="17"/>
        <end position="245"/>
    </location>
</feature>
<dbReference type="PANTHER" id="PTHR33353">
    <property type="entry name" value="PUTATIVE (AFU_ORTHOLOGUE AFUA_1G12560)-RELATED"/>
    <property type="match status" value="1"/>
</dbReference>
<evidence type="ECO:0000259" key="13">
    <source>
        <dbReference type="Pfam" id="PF03443"/>
    </source>
</evidence>
<evidence type="ECO:0000313" key="14">
    <source>
        <dbReference type="EMBL" id="TRX90001.1"/>
    </source>
</evidence>
<dbReference type="EMBL" id="VFLP01000060">
    <property type="protein sequence ID" value="TRX90001.1"/>
    <property type="molecule type" value="Genomic_DNA"/>
</dbReference>
<feature type="domain" description="Auxiliary Activity family 9 catalytic" evidence="13">
    <location>
        <begin position="17"/>
        <end position="224"/>
    </location>
</feature>
<dbReference type="OrthoDB" id="2525337at2759"/>
<evidence type="ECO:0000256" key="9">
    <source>
        <dbReference type="ARBA" id="ARBA00044502"/>
    </source>
</evidence>
<dbReference type="Pfam" id="PF03443">
    <property type="entry name" value="AA9"/>
    <property type="match status" value="1"/>
</dbReference>
<dbReference type="EC" id="1.14.99.56" evidence="11"/>
<evidence type="ECO:0000256" key="1">
    <source>
        <dbReference type="ARBA" id="ARBA00001973"/>
    </source>
</evidence>
<keyword evidence="5" id="KW-0136">Cellulose degradation</keyword>
<proteinExistence type="inferred from homology"/>
<dbReference type="STRING" id="2512241.A0A553HPX1"/>
<dbReference type="InterPro" id="IPR005103">
    <property type="entry name" value="AA9_LPMO"/>
</dbReference>
<evidence type="ECO:0000256" key="11">
    <source>
        <dbReference type="ARBA" id="ARBA00047174"/>
    </source>
</evidence>
<keyword evidence="8" id="KW-0624">Polysaccharide degradation</keyword>
<gene>
    <name evidence="14" type="ORF">FHL15_009102</name>
</gene>
<comment type="catalytic activity">
    <reaction evidence="10">
        <text>[(1-&gt;4)-beta-D-glucosyl]n+m + reduced acceptor + O2 = 4-dehydro-beta-D-glucosyl-[(1-&gt;4)-beta-D-glucosyl]n-1 + [(1-&gt;4)-beta-D-glucosyl]m + acceptor + H2O.</text>
        <dbReference type="EC" id="1.14.99.56"/>
    </reaction>
</comment>
<evidence type="ECO:0000256" key="7">
    <source>
        <dbReference type="ARBA" id="ARBA00023277"/>
    </source>
</evidence>
<keyword evidence="15" id="KW-1185">Reference proteome</keyword>
<organism evidence="14 15">
    <name type="scientific">Xylaria flabelliformis</name>
    <dbReference type="NCBI Taxonomy" id="2512241"/>
    <lineage>
        <taxon>Eukaryota</taxon>
        <taxon>Fungi</taxon>
        <taxon>Dikarya</taxon>
        <taxon>Ascomycota</taxon>
        <taxon>Pezizomycotina</taxon>
        <taxon>Sordariomycetes</taxon>
        <taxon>Xylariomycetidae</taxon>
        <taxon>Xylariales</taxon>
        <taxon>Xylariaceae</taxon>
        <taxon>Xylaria</taxon>
    </lineage>
</organism>
<comment type="cofactor">
    <cofactor evidence="1">
        <name>Cu(2+)</name>
        <dbReference type="ChEBI" id="CHEBI:29036"/>
    </cofactor>
</comment>
<keyword evidence="6" id="KW-1015">Disulfide bond</keyword>
<evidence type="ECO:0000256" key="2">
    <source>
        <dbReference type="ARBA" id="ARBA00004613"/>
    </source>
</evidence>
<dbReference type="Gene3D" id="2.70.50.70">
    <property type="match status" value="1"/>
</dbReference>
<dbReference type="GO" id="GO:0005576">
    <property type="term" value="C:extracellular region"/>
    <property type="evidence" value="ECO:0007669"/>
    <property type="project" value="UniProtKB-SubCell"/>
</dbReference>
<keyword evidence="4 12" id="KW-0732">Signal</keyword>
<protein>
    <recommendedName>
        <fullName evidence="11">lytic cellulose monooxygenase (C4-dehydrogenating)</fullName>
        <ecNumber evidence="11">1.14.99.56</ecNumber>
    </recommendedName>
</protein>
<sequence>MYFLLSVWALALTTNAHCIFQKVTVNGADQGLLTGLRAPSNNNPVQDATSSSITCGAAGSTSNTVINVKAGDEIGAWYQHIIGGAQGSNDADNPIASSHKGPITAYLASVSNAATATAASANWFKIYEDTFNPSSKVWGVDNMISANGWVKFKLPTCIANGDYLLRVETLALHSAYSQGGAQFYTSCAQLRVSGGGSTKPSSTVRFPGYYSPTGPDIMINIYGSSGQPDNNGKAYPAHGPAKFTC</sequence>
<comment type="caution">
    <text evidence="14">The sequence shown here is derived from an EMBL/GenBank/DDBJ whole genome shotgun (WGS) entry which is preliminary data.</text>
</comment>
<evidence type="ECO:0000256" key="4">
    <source>
        <dbReference type="ARBA" id="ARBA00022729"/>
    </source>
</evidence>
<evidence type="ECO:0000256" key="10">
    <source>
        <dbReference type="ARBA" id="ARBA00045077"/>
    </source>
</evidence>
<reference evidence="15" key="1">
    <citation type="submission" date="2019-06" db="EMBL/GenBank/DDBJ databases">
        <title>Draft genome sequence of the griseofulvin-producing fungus Xylaria cubensis strain G536.</title>
        <authorList>
            <person name="Mead M.E."/>
            <person name="Raja H.A."/>
            <person name="Steenwyk J.L."/>
            <person name="Knowles S.L."/>
            <person name="Oberlies N.H."/>
            <person name="Rokas A."/>
        </authorList>
    </citation>
    <scope>NUCLEOTIDE SEQUENCE [LARGE SCALE GENOMIC DNA]</scope>
    <source>
        <strain evidence="15">G536</strain>
    </source>
</reference>
<dbReference type="AlphaFoldDB" id="A0A553HPX1"/>
<dbReference type="GO" id="GO:0030245">
    <property type="term" value="P:cellulose catabolic process"/>
    <property type="evidence" value="ECO:0007669"/>
    <property type="project" value="UniProtKB-KW"/>
</dbReference>
<dbReference type="Proteomes" id="UP000319160">
    <property type="component" value="Unassembled WGS sequence"/>
</dbReference>
<name>A0A553HPX1_9PEZI</name>
<feature type="signal peptide" evidence="12">
    <location>
        <begin position="1"/>
        <end position="16"/>
    </location>
</feature>
<evidence type="ECO:0000313" key="15">
    <source>
        <dbReference type="Proteomes" id="UP000319160"/>
    </source>
</evidence>
<comment type="similarity">
    <text evidence="9">Belongs to the polysaccharide monooxygenase AA9 family.</text>
</comment>
<keyword evidence="7" id="KW-0119">Carbohydrate metabolism</keyword>
<comment type="subcellular location">
    <subcellularLocation>
        <location evidence="2">Secreted</location>
    </subcellularLocation>
</comment>
<evidence type="ECO:0000256" key="6">
    <source>
        <dbReference type="ARBA" id="ARBA00023157"/>
    </source>
</evidence>
<accession>A0A553HPX1</accession>
<dbReference type="InterPro" id="IPR049892">
    <property type="entry name" value="AA9"/>
</dbReference>
<keyword evidence="3" id="KW-0964">Secreted</keyword>
<evidence type="ECO:0000256" key="8">
    <source>
        <dbReference type="ARBA" id="ARBA00023326"/>
    </source>
</evidence>
<dbReference type="CDD" id="cd21175">
    <property type="entry name" value="LPMO_AA9"/>
    <property type="match status" value="1"/>
</dbReference>
<evidence type="ECO:0000256" key="3">
    <source>
        <dbReference type="ARBA" id="ARBA00022525"/>
    </source>
</evidence>
<dbReference type="PANTHER" id="PTHR33353:SF13">
    <property type="entry name" value="ENDOGLUCANASE II"/>
    <property type="match status" value="1"/>
</dbReference>
<evidence type="ECO:0000256" key="5">
    <source>
        <dbReference type="ARBA" id="ARBA00023001"/>
    </source>
</evidence>
<evidence type="ECO:0000256" key="12">
    <source>
        <dbReference type="SAM" id="SignalP"/>
    </source>
</evidence>